<evidence type="ECO:0000313" key="2">
    <source>
        <dbReference type="Proteomes" id="UP000254133"/>
    </source>
</evidence>
<dbReference type="EMBL" id="UGPZ01000003">
    <property type="protein sequence ID" value="STY93435.1"/>
    <property type="molecule type" value="Genomic_DNA"/>
</dbReference>
<reference evidence="1 2" key="1">
    <citation type="submission" date="2018-06" db="EMBL/GenBank/DDBJ databases">
        <authorList>
            <consortium name="Pathogen Informatics"/>
            <person name="Doyle S."/>
        </authorList>
    </citation>
    <scope>NUCLEOTIDE SEQUENCE [LARGE SCALE GENOMIC DNA]</scope>
    <source>
        <strain evidence="1 2">NCTC9426</strain>
    </source>
</reference>
<dbReference type="AlphaFoldDB" id="A0A378PYE3"/>
<gene>
    <name evidence="1" type="ORF">NCTC9426_02165</name>
</gene>
<proteinExistence type="predicted"/>
<dbReference type="Proteomes" id="UP000254133">
    <property type="component" value="Unassembled WGS sequence"/>
</dbReference>
<dbReference type="InterPro" id="IPR016893">
    <property type="entry name" value="UCP028589"/>
</dbReference>
<sequence length="241" mass="26443">MNYQAEYYSGQGKVFVAPIVDGKTGAFRFVGNVPALSLETSVEKNEHKESHTGTRAVDKVIISEQNVEASFTLEDVNIDNLALAFHGEIIDVAGESITDAVLGELTKGDNWVLTHQNVSDVVINDKNSQPLVVDVDYIVDKTFGRITFISDSQTLKQPFTVSYTAGTAKQVKFLKKSNPEYALRFEGLNTAENNKPVLVQIHKMAIEPASTFDLINDELGQFEVTGKALMTNEGLVTISKL</sequence>
<dbReference type="PIRSF" id="PIRSF028589">
    <property type="entry name" value="UCP028589"/>
    <property type="match status" value="1"/>
</dbReference>
<protein>
    <submittedName>
        <fullName evidence="1">Uncharacterized protein</fullName>
    </submittedName>
</protein>
<accession>A0A378PYE3</accession>
<name>A0A378PYE3_MORBO</name>
<dbReference type="RefSeq" id="WP_115369765.1">
    <property type="nucleotide sequence ID" value="NZ_CP087803.1"/>
</dbReference>
<evidence type="ECO:0000313" key="1">
    <source>
        <dbReference type="EMBL" id="STY93435.1"/>
    </source>
</evidence>
<organism evidence="1 2">
    <name type="scientific">Moraxella bovis</name>
    <dbReference type="NCBI Taxonomy" id="476"/>
    <lineage>
        <taxon>Bacteria</taxon>
        <taxon>Pseudomonadati</taxon>
        <taxon>Pseudomonadota</taxon>
        <taxon>Gammaproteobacteria</taxon>
        <taxon>Moraxellales</taxon>
        <taxon>Moraxellaceae</taxon>
        <taxon>Moraxella</taxon>
    </lineage>
</organism>